<comment type="caution">
    <text evidence="5">The sequence shown here is derived from an EMBL/GenBank/DDBJ whole genome shotgun (WGS) entry which is preliminary data.</text>
</comment>
<dbReference type="Pfam" id="PF04967">
    <property type="entry name" value="HTH_10"/>
    <property type="match status" value="1"/>
</dbReference>
<sequence length="229" mass="25615">MIPMTTIAELSLSTTEFALAETFQQLPALEVRVESVVAEGPSRTVPLVWFSNVDRDDLEPVLEDDPTVAEHRQLLENTADGELFYRLEYTEEVGSVCCCVYRHGGTVLDAHVSDGQWTLRLLFPHREELSSAVSAIEDRGVRIDVKRMVEAGQDEDLETTAALTEPQQEAIAEAYRQGYYDVPREISLEELANELDISHQALSERLRRANRVLAGEQLDEPAGEMATPD</sequence>
<dbReference type="PANTHER" id="PTHR34236">
    <property type="entry name" value="DIMETHYL SULFOXIDE REDUCTASE TRANSCRIPTIONAL ACTIVATOR"/>
    <property type="match status" value="1"/>
</dbReference>
<evidence type="ECO:0000259" key="3">
    <source>
        <dbReference type="Pfam" id="PF04967"/>
    </source>
</evidence>
<feature type="domain" description="HTH bat-type" evidence="3">
    <location>
        <begin position="163"/>
        <end position="213"/>
    </location>
</feature>
<protein>
    <submittedName>
        <fullName evidence="5">Bacterio-opsin activator HTH domain protein</fullName>
    </submittedName>
</protein>
<dbReference type="PANTHER" id="PTHR34236:SF1">
    <property type="entry name" value="DIMETHYL SULFOXIDE REDUCTASE TRANSCRIPTIONAL ACTIVATOR"/>
    <property type="match status" value="1"/>
</dbReference>
<keyword evidence="2" id="KW-0804">Transcription</keyword>
<evidence type="ECO:0000313" key="6">
    <source>
        <dbReference type="Proteomes" id="UP000011632"/>
    </source>
</evidence>
<dbReference type="AlphaFoldDB" id="L9XRK5"/>
<dbReference type="PATRIC" id="fig|1227496.3.peg.3389"/>
<dbReference type="Proteomes" id="UP000011632">
    <property type="component" value="Unassembled WGS sequence"/>
</dbReference>
<dbReference type="STRING" id="1227496.C489_16814"/>
<dbReference type="InterPro" id="IPR031803">
    <property type="entry name" value="BAT_GAF/HTH-assoc"/>
</dbReference>
<evidence type="ECO:0000256" key="2">
    <source>
        <dbReference type="ARBA" id="ARBA00023163"/>
    </source>
</evidence>
<reference evidence="5 6" key="1">
    <citation type="journal article" date="2014" name="PLoS Genet.">
        <title>Phylogenetically driven sequencing of extremely halophilic archaea reveals strategies for static and dynamic osmo-response.</title>
        <authorList>
            <person name="Becker E.A."/>
            <person name="Seitzer P.M."/>
            <person name="Tritt A."/>
            <person name="Larsen D."/>
            <person name="Krusor M."/>
            <person name="Yao A.I."/>
            <person name="Wu D."/>
            <person name="Madern D."/>
            <person name="Eisen J.A."/>
            <person name="Darling A.E."/>
            <person name="Facciotti M.T."/>
        </authorList>
    </citation>
    <scope>NUCLEOTIDE SEQUENCE [LARGE SCALE GENOMIC DNA]</scope>
    <source>
        <strain evidence="5 6">JCM 10478</strain>
    </source>
</reference>
<dbReference type="Pfam" id="PF15915">
    <property type="entry name" value="BAT"/>
    <property type="match status" value="1"/>
</dbReference>
<evidence type="ECO:0000256" key="1">
    <source>
        <dbReference type="ARBA" id="ARBA00023015"/>
    </source>
</evidence>
<name>L9XRK5_9EURY</name>
<dbReference type="EMBL" id="AOID01000051">
    <property type="protein sequence ID" value="ELY64434.1"/>
    <property type="molecule type" value="Genomic_DNA"/>
</dbReference>
<dbReference type="InterPro" id="IPR013324">
    <property type="entry name" value="RNA_pol_sigma_r3/r4-like"/>
</dbReference>
<accession>L9XRK5</accession>
<proteinExistence type="predicted"/>
<dbReference type="SUPFAM" id="SSF88659">
    <property type="entry name" value="Sigma3 and sigma4 domains of RNA polymerase sigma factors"/>
    <property type="match status" value="1"/>
</dbReference>
<feature type="domain" description="Bacterioopsin transcriptional activator GAF and HTH associated" evidence="4">
    <location>
        <begin position="14"/>
        <end position="148"/>
    </location>
</feature>
<organism evidence="5 6">
    <name type="scientific">Natrinema versiforme JCM 10478</name>
    <dbReference type="NCBI Taxonomy" id="1227496"/>
    <lineage>
        <taxon>Archaea</taxon>
        <taxon>Methanobacteriati</taxon>
        <taxon>Methanobacteriota</taxon>
        <taxon>Stenosarchaea group</taxon>
        <taxon>Halobacteria</taxon>
        <taxon>Halobacteriales</taxon>
        <taxon>Natrialbaceae</taxon>
        <taxon>Natrinema</taxon>
    </lineage>
</organism>
<keyword evidence="6" id="KW-1185">Reference proteome</keyword>
<keyword evidence="1" id="KW-0805">Transcription regulation</keyword>
<evidence type="ECO:0000313" key="5">
    <source>
        <dbReference type="EMBL" id="ELY64434.1"/>
    </source>
</evidence>
<gene>
    <name evidence="5" type="ORF">C489_16814</name>
</gene>
<evidence type="ECO:0000259" key="4">
    <source>
        <dbReference type="Pfam" id="PF15915"/>
    </source>
</evidence>
<dbReference type="InterPro" id="IPR007050">
    <property type="entry name" value="HTH_bacterioopsin"/>
</dbReference>